<dbReference type="GO" id="GO:0016973">
    <property type="term" value="P:poly(A)+ mRNA export from nucleus"/>
    <property type="evidence" value="ECO:0007669"/>
    <property type="project" value="TreeGrafter"/>
</dbReference>
<evidence type="ECO:0000259" key="5">
    <source>
        <dbReference type="Pfam" id="PF08801"/>
    </source>
</evidence>
<feature type="domain" description="Nucleoporin Nup133/Nup155-like N-terminal" evidence="5">
    <location>
        <begin position="53"/>
        <end position="452"/>
    </location>
</feature>
<keyword evidence="3" id="KW-0813">Transport</keyword>
<keyword evidence="4" id="KW-0539">Nucleus</keyword>
<evidence type="ECO:0000256" key="2">
    <source>
        <dbReference type="ARBA" id="ARBA00005569"/>
    </source>
</evidence>
<dbReference type="InterPro" id="IPR014908">
    <property type="entry name" value="Nucleoporin_Nup133/Nup155_N"/>
</dbReference>
<protein>
    <submittedName>
        <fullName evidence="6">LAMI_0H09978g1_1</fullName>
    </submittedName>
</protein>
<dbReference type="OrthoDB" id="103454at2759"/>
<dbReference type="EMBL" id="LT598468">
    <property type="protein sequence ID" value="SCV03666.1"/>
    <property type="molecule type" value="Genomic_DNA"/>
</dbReference>
<dbReference type="GO" id="GO:0006606">
    <property type="term" value="P:protein import into nucleus"/>
    <property type="evidence" value="ECO:0007669"/>
    <property type="project" value="TreeGrafter"/>
</dbReference>
<comment type="subcellular location">
    <subcellularLocation>
        <location evidence="1">Nucleus</location>
    </subcellularLocation>
</comment>
<keyword evidence="7" id="KW-1185">Reference proteome</keyword>
<name>A0A1G4KGY1_9SACH</name>
<dbReference type="Proteomes" id="UP000191024">
    <property type="component" value="Chromosome H"/>
</dbReference>
<evidence type="ECO:0000313" key="6">
    <source>
        <dbReference type="EMBL" id="SCV03666.1"/>
    </source>
</evidence>
<evidence type="ECO:0000256" key="3">
    <source>
        <dbReference type="ARBA" id="ARBA00022448"/>
    </source>
</evidence>
<dbReference type="GO" id="GO:0017056">
    <property type="term" value="F:structural constituent of nuclear pore"/>
    <property type="evidence" value="ECO:0007669"/>
    <property type="project" value="InterPro"/>
</dbReference>
<evidence type="ECO:0000256" key="4">
    <source>
        <dbReference type="ARBA" id="ARBA00023242"/>
    </source>
</evidence>
<reference evidence="7" key="1">
    <citation type="submission" date="2016-03" db="EMBL/GenBank/DDBJ databases">
        <authorList>
            <person name="Devillers H."/>
        </authorList>
    </citation>
    <scope>NUCLEOTIDE SEQUENCE [LARGE SCALE GENOMIC DNA]</scope>
</reference>
<accession>A0A1G4KGY1</accession>
<dbReference type="Gene3D" id="2.130.10.10">
    <property type="entry name" value="YVTN repeat-like/Quinoprotein amine dehydrogenase"/>
    <property type="match status" value="1"/>
</dbReference>
<evidence type="ECO:0000256" key="1">
    <source>
        <dbReference type="ARBA" id="ARBA00004123"/>
    </source>
</evidence>
<dbReference type="GO" id="GO:0031080">
    <property type="term" value="C:nuclear pore outer ring"/>
    <property type="evidence" value="ECO:0007669"/>
    <property type="project" value="TreeGrafter"/>
</dbReference>
<dbReference type="Gene3D" id="1.20.58.1380">
    <property type="match status" value="1"/>
</dbReference>
<dbReference type="SUPFAM" id="SSF117289">
    <property type="entry name" value="Nucleoporin domain"/>
    <property type="match status" value="1"/>
</dbReference>
<sequence length="1127" mass="127816">MTFQPVFQIRKELNFASLEDESNLTQSFVEEFQSHNADTTVVDGFSNDVILVENEKYNVKKLPANMDFLPQEKNLNALIDTESGKALVADSDELYVWTFDAGYKHPNINKISLHSEHELLQSPPEVVFTWPAAADDEIDSKVPGICVVNKVTGVVKLFEEVDTINSVSSPVFRDKAHELDLKLKSKEHVISVVNCEPAGIVIATSTGRLLLIAIRDYAGQPMLKLKAQLVKSHMTLFSTSNEFKQVVSMKPGVIVGKGERILSTITRGGHFLIWNLSAVAQSYKRLEINIYEQILESLQDLYPTAHGSLQVLDSHPLPADKQAYSVLSSIRNGDEGNLYILSTIVVDEKTNSFAIFSTYRLNTIYYPIKSAEYPRLVIPAALDSKIDKFVTIFVIFENAVVLTQVSAKLDHTYPLRRKWEDIISFRKNTKIIGYGCDSEAIYLFNKKVGILRVSATKESTAPEDFRGSFVKSHLEQAIYFSNVASTPIEFNIPMEITLDREEIECGLMACAKEILLTKSEYIPPKMSSVLHQVRLRVDLFRTLLEFTKVNFLNKVRPTILLELVEYFEILNCVSTTLSYAGSSSELASLWQETLKGNEIDEETFVVHGLEGFRQVFESYLENIASTLSATSDIDSWNTGIDFLVASVYESVLNDGEQEYRYQGLQLDPAEQQSKLAWFAEGRIAELSNDLFLGYSDVLEKTENLASHALKLLSLAKALYYISNQRIAWFKDALTRTETQEYKELLTLYRKNTTVWNEILCKANQNLECLQIADFYRDLRSIVQILNNIHDEVSAEAFIPYFNKYGYDFARELFSSYVASGNLQDLYNKFPQFHPLLVKFFDENPQYSDVAWIGTVFDKKYSKASSLLLDAVERNAKQEHQLNRCQVQASIAKLCVLAANRNVEQGVLVKIQGVLDTADGLSDLKDKLRSGASLNARYHSDEEIKTLFSCLSGRVAREFQVSMHEIIEIYTLMNQKDGFFYALKLLLLNSEMFDLESYRFLNALLWRRCLLFEGPMKLTDFRNSALYFTLSRAFNELLFKANSDLPAWDMLVDLSSTSPDYFKARYADLVQTPLALADCAADEVNQIRSLGEDLVTDLKTVIATANETAGYPYVINYETNKIENIRVN</sequence>
<gene>
    <name evidence="6" type="ORF">LAMI_0H09978G</name>
</gene>
<dbReference type="PANTHER" id="PTHR13405">
    <property type="entry name" value="NUCLEAR PORE COMPLEX PROTEIN NUP133"/>
    <property type="match status" value="1"/>
</dbReference>
<dbReference type="Pfam" id="PF08801">
    <property type="entry name" value="Nucleoporin_N"/>
    <property type="match status" value="1"/>
</dbReference>
<dbReference type="InterPro" id="IPR037624">
    <property type="entry name" value="Nup133-like"/>
</dbReference>
<dbReference type="InterPro" id="IPR015943">
    <property type="entry name" value="WD40/YVTN_repeat-like_dom_sf"/>
</dbReference>
<dbReference type="PANTHER" id="PTHR13405:SF11">
    <property type="entry name" value="NUCLEAR PORE COMPLEX PROTEIN NUP133"/>
    <property type="match status" value="1"/>
</dbReference>
<organism evidence="6 7">
    <name type="scientific">Lachancea mirantina</name>
    <dbReference type="NCBI Taxonomy" id="1230905"/>
    <lineage>
        <taxon>Eukaryota</taxon>
        <taxon>Fungi</taxon>
        <taxon>Dikarya</taxon>
        <taxon>Ascomycota</taxon>
        <taxon>Saccharomycotina</taxon>
        <taxon>Saccharomycetes</taxon>
        <taxon>Saccharomycetales</taxon>
        <taxon>Saccharomycetaceae</taxon>
        <taxon>Lachancea</taxon>
    </lineage>
</organism>
<evidence type="ECO:0000313" key="7">
    <source>
        <dbReference type="Proteomes" id="UP000191024"/>
    </source>
</evidence>
<dbReference type="STRING" id="1230905.A0A1G4KGY1"/>
<dbReference type="GO" id="GO:0000972">
    <property type="term" value="P:transcription-dependent tethering of RNA polymerase II gene DNA at nuclear periphery"/>
    <property type="evidence" value="ECO:0007669"/>
    <property type="project" value="TreeGrafter"/>
</dbReference>
<dbReference type="AlphaFoldDB" id="A0A1G4KGY1"/>
<proteinExistence type="inferred from homology"/>
<comment type="similarity">
    <text evidence="2">Belongs to the nucleoporin Nup133 family.</text>
</comment>